<feature type="region of interest" description="Disordered" evidence="9">
    <location>
        <begin position="530"/>
        <end position="551"/>
    </location>
</feature>
<evidence type="ECO:0000256" key="4">
    <source>
        <dbReference type="ARBA" id="ARBA00022687"/>
    </source>
</evidence>
<sequence length="566" mass="64451">MAGVVIENLSTKKLMGIVVLLLLIQIACFLVGGLIAPSPTSAHTHLATKCIDPAISLQKAFVPHGPNACSKVSTFAEATEKNIEADWIVFSIMMPHRPNRMDRSFQYMLGVLSLDIVYKEDNEMGDEPELTILVEMMYNNDDNAQGEWKKMYSINETRKLNCEFFHQKSPEAEGYSYDCEPIPLFELGTVHHKYYLLNIRLPVWEVDPDTQEVVRELNTNLGAVQELSVVEIHQNGGFTLVWLTLKTALFPLVILAMIWFWKRIVQLARPPVLLERTILALAITISILNLPLEWLTFFHDMPYMLLLSDIRQGACYAMLFSFWIIFVGEHMMDQQERNRLRVYWRQVGSMTLGCMCLFVFDVVERGVQLTNPFYSLWNTETGRRLAMIFVVLAGICAFLYTIFLIFMVYGVFKNISMKRAALPHMVAARRLHYEGLIYRFRFFMIFTLICAVMTAIFFIFSQINEGNWKWGEDKHNIQYSSAFFTGVYGMWNVYVLAVLMLYAPSHKNKPTLQNGDTSEGSQVEFEMSTNVSSTAPSTSAALNPSGAASQAGTSEVYQLLGKVAND</sequence>
<dbReference type="FunCoup" id="A0A7M7PJ71">
    <property type="interactions" value="1023"/>
</dbReference>
<dbReference type="Pfam" id="PF21883">
    <property type="entry name" value="WLS_GOLD"/>
    <property type="match status" value="1"/>
</dbReference>
<feature type="domain" description="Wntless GOLD" evidence="12">
    <location>
        <begin position="48"/>
        <end position="234"/>
    </location>
</feature>
<evidence type="ECO:0000256" key="8">
    <source>
        <dbReference type="ARBA" id="ARBA00023136"/>
    </source>
</evidence>
<dbReference type="InParanoid" id="A0A7M7PJ71"/>
<evidence type="ECO:0000313" key="14">
    <source>
        <dbReference type="Proteomes" id="UP000007110"/>
    </source>
</evidence>
<dbReference type="GO" id="GO:0017147">
    <property type="term" value="F:Wnt-protein binding"/>
    <property type="evidence" value="ECO:0000318"/>
    <property type="project" value="GO_Central"/>
</dbReference>
<keyword evidence="3" id="KW-0217">Developmental protein</keyword>
<accession>A0A7M7PJ71</accession>
<dbReference type="KEGG" id="spu:580081"/>
<evidence type="ECO:0008006" key="15">
    <source>
        <dbReference type="Google" id="ProtNLM"/>
    </source>
</evidence>
<feature type="transmembrane region" description="Helical" evidence="10">
    <location>
        <begin position="240"/>
        <end position="261"/>
    </location>
</feature>
<dbReference type="GO" id="GO:0006886">
    <property type="term" value="P:intracellular protein transport"/>
    <property type="evidence" value="ECO:0000318"/>
    <property type="project" value="GO_Central"/>
</dbReference>
<keyword evidence="14" id="KW-1185">Reference proteome</keyword>
<dbReference type="InterPro" id="IPR009551">
    <property type="entry name" value="Wntless"/>
</dbReference>
<dbReference type="GO" id="GO:0061355">
    <property type="term" value="P:Wnt protein secretion"/>
    <property type="evidence" value="ECO:0000318"/>
    <property type="project" value="GO_Central"/>
</dbReference>
<dbReference type="CTD" id="79971"/>
<dbReference type="GO" id="GO:0000139">
    <property type="term" value="C:Golgi membrane"/>
    <property type="evidence" value="ECO:0007669"/>
    <property type="project" value="UniProtKB-SubCell"/>
</dbReference>
<dbReference type="GeneID" id="580081"/>
<keyword evidence="6 10" id="KW-1133">Transmembrane helix</keyword>
<evidence type="ECO:0000256" key="5">
    <source>
        <dbReference type="ARBA" id="ARBA00022692"/>
    </source>
</evidence>
<evidence type="ECO:0000256" key="7">
    <source>
        <dbReference type="ARBA" id="ARBA00023034"/>
    </source>
</evidence>
<feature type="transmembrane region" description="Helical" evidence="10">
    <location>
        <begin position="342"/>
        <end position="360"/>
    </location>
</feature>
<dbReference type="PANTHER" id="PTHR13449:SF2">
    <property type="entry name" value="PROTEIN WNTLESS HOMOLOG"/>
    <property type="match status" value="1"/>
</dbReference>
<feature type="transmembrane region" description="Helical" evidence="10">
    <location>
        <begin position="14"/>
        <end position="36"/>
    </location>
</feature>
<proteinExistence type="inferred from homology"/>
<dbReference type="Pfam" id="PF06664">
    <property type="entry name" value="WLS-like_TM"/>
    <property type="match status" value="1"/>
</dbReference>
<evidence type="ECO:0000259" key="12">
    <source>
        <dbReference type="Pfam" id="PF21883"/>
    </source>
</evidence>
<organism evidence="13 14">
    <name type="scientific">Strongylocentrotus purpuratus</name>
    <name type="common">Purple sea urchin</name>
    <dbReference type="NCBI Taxonomy" id="7668"/>
    <lineage>
        <taxon>Eukaryota</taxon>
        <taxon>Metazoa</taxon>
        <taxon>Echinodermata</taxon>
        <taxon>Eleutherozoa</taxon>
        <taxon>Echinozoa</taxon>
        <taxon>Echinoidea</taxon>
        <taxon>Euechinoidea</taxon>
        <taxon>Echinacea</taxon>
        <taxon>Camarodonta</taxon>
        <taxon>Echinidea</taxon>
        <taxon>Strongylocentrotidae</taxon>
        <taxon>Strongylocentrotus</taxon>
    </lineage>
</organism>
<dbReference type="RefSeq" id="XP_030852035.1">
    <property type="nucleotide sequence ID" value="XM_030996175.1"/>
</dbReference>
<dbReference type="GO" id="GO:0016055">
    <property type="term" value="P:Wnt signaling pathway"/>
    <property type="evidence" value="ECO:0007669"/>
    <property type="project" value="UniProtKB-KW"/>
</dbReference>
<feature type="transmembrane region" description="Helical" evidence="10">
    <location>
        <begin position="385"/>
        <end position="412"/>
    </location>
</feature>
<keyword evidence="8 10" id="KW-0472">Membrane</keyword>
<feature type="transmembrane region" description="Helical" evidence="10">
    <location>
        <begin position="273"/>
        <end position="290"/>
    </location>
</feature>
<dbReference type="OMA" id="GQWKWDE"/>
<keyword evidence="7" id="KW-0333">Golgi apparatus</keyword>
<dbReference type="InterPro" id="IPR053936">
    <property type="entry name" value="WLS_GOLD"/>
</dbReference>
<reference evidence="14" key="1">
    <citation type="submission" date="2015-02" db="EMBL/GenBank/DDBJ databases">
        <title>Genome sequencing for Strongylocentrotus purpuratus.</title>
        <authorList>
            <person name="Murali S."/>
            <person name="Liu Y."/>
            <person name="Vee V."/>
            <person name="English A."/>
            <person name="Wang M."/>
            <person name="Skinner E."/>
            <person name="Han Y."/>
            <person name="Muzny D.M."/>
            <person name="Worley K.C."/>
            <person name="Gibbs R.A."/>
        </authorList>
    </citation>
    <scope>NUCLEOTIDE SEQUENCE</scope>
</reference>
<evidence type="ECO:0000256" key="1">
    <source>
        <dbReference type="ARBA" id="ARBA00004653"/>
    </source>
</evidence>
<comment type="similarity">
    <text evidence="2">Belongs to the wntless family.</text>
</comment>
<evidence type="ECO:0000256" key="3">
    <source>
        <dbReference type="ARBA" id="ARBA00022473"/>
    </source>
</evidence>
<protein>
    <recommendedName>
        <fullName evidence="15">Protein wntless</fullName>
    </recommendedName>
</protein>
<evidence type="ECO:0000259" key="11">
    <source>
        <dbReference type="Pfam" id="PF06664"/>
    </source>
</evidence>
<feature type="transmembrane region" description="Helical" evidence="10">
    <location>
        <begin position="440"/>
        <end position="463"/>
    </location>
</feature>
<dbReference type="InterPro" id="IPR047843">
    <property type="entry name" value="WLS-like_TM"/>
</dbReference>
<feature type="domain" description="Wntless-like transmembrane" evidence="11">
    <location>
        <begin position="235"/>
        <end position="506"/>
    </location>
</feature>
<dbReference type="EnsemblMetazoa" id="XM_030996175">
    <property type="protein sequence ID" value="XP_030852035"/>
    <property type="gene ID" value="LOC580081"/>
</dbReference>
<name>A0A7M7PJ71_STRPU</name>
<feature type="transmembrane region" description="Helical" evidence="10">
    <location>
        <begin position="483"/>
        <end position="503"/>
    </location>
</feature>
<evidence type="ECO:0000256" key="10">
    <source>
        <dbReference type="SAM" id="Phobius"/>
    </source>
</evidence>
<evidence type="ECO:0000256" key="9">
    <source>
        <dbReference type="SAM" id="MobiDB-lite"/>
    </source>
</evidence>
<dbReference type="GO" id="GO:0012505">
    <property type="term" value="C:endomembrane system"/>
    <property type="evidence" value="ECO:0000318"/>
    <property type="project" value="GO_Central"/>
</dbReference>
<reference evidence="13" key="2">
    <citation type="submission" date="2021-01" db="UniProtKB">
        <authorList>
            <consortium name="EnsemblMetazoa"/>
        </authorList>
    </citation>
    <scope>IDENTIFICATION</scope>
</reference>
<dbReference type="OrthoDB" id="5804250at2759"/>
<evidence type="ECO:0000313" key="13">
    <source>
        <dbReference type="EnsemblMetazoa" id="XP_030852035"/>
    </source>
</evidence>
<feature type="transmembrane region" description="Helical" evidence="10">
    <location>
        <begin position="310"/>
        <end position="330"/>
    </location>
</feature>
<keyword evidence="4" id="KW-0879">Wnt signaling pathway</keyword>
<evidence type="ECO:0000256" key="6">
    <source>
        <dbReference type="ARBA" id="ARBA00022989"/>
    </source>
</evidence>
<dbReference type="PANTHER" id="PTHR13449">
    <property type="entry name" value="INTEGRAL MEMBRANE PROTEIN GPR177"/>
    <property type="match status" value="1"/>
</dbReference>
<keyword evidence="5 10" id="KW-0812">Transmembrane</keyword>
<dbReference type="Proteomes" id="UP000007110">
    <property type="component" value="Unassembled WGS sequence"/>
</dbReference>
<evidence type="ECO:0000256" key="2">
    <source>
        <dbReference type="ARBA" id="ARBA00008148"/>
    </source>
</evidence>
<dbReference type="GO" id="GO:0031090">
    <property type="term" value="C:organelle membrane"/>
    <property type="evidence" value="ECO:0000318"/>
    <property type="project" value="GO_Central"/>
</dbReference>
<comment type="subcellular location">
    <subcellularLocation>
        <location evidence="1">Golgi apparatus membrane</location>
        <topology evidence="1">Multi-pass membrane protein</topology>
    </subcellularLocation>
</comment>
<dbReference type="AlphaFoldDB" id="A0A7M7PJ71"/>